<keyword evidence="6 10" id="KW-0573">Peptidoglycan synthesis</keyword>
<feature type="binding site" evidence="10">
    <location>
        <position position="318"/>
    </location>
    <ligand>
        <name>UDP-N-acetyl-alpha-D-glucosamine</name>
        <dbReference type="ChEBI" id="CHEBI:57705"/>
    </ligand>
</feature>
<keyword evidence="7 10" id="KW-0472">Membrane</keyword>
<comment type="function">
    <text evidence="10">Cell wall formation. Catalyzes the transfer of a GlcNAc subunit on undecaprenyl-pyrophosphoryl-MurNAc-pentapeptide (lipid intermediate I) to form undecaprenyl-pyrophosphoryl-MurNAc-(pentapeptide)GlcNAc (lipid intermediate II).</text>
</comment>
<dbReference type="Pfam" id="PF04101">
    <property type="entry name" value="Glyco_tran_28_C"/>
    <property type="match status" value="1"/>
</dbReference>
<keyword evidence="8 10" id="KW-0131">Cell cycle</keyword>
<dbReference type="RefSeq" id="WP_117390843.1">
    <property type="nucleotide sequence ID" value="NZ_QWDC01000001.1"/>
</dbReference>
<evidence type="ECO:0000313" key="13">
    <source>
        <dbReference type="EMBL" id="RFZ95281.1"/>
    </source>
</evidence>
<evidence type="ECO:0000256" key="4">
    <source>
        <dbReference type="ARBA" id="ARBA00022679"/>
    </source>
</evidence>
<evidence type="ECO:0000256" key="1">
    <source>
        <dbReference type="ARBA" id="ARBA00022475"/>
    </source>
</evidence>
<dbReference type="GO" id="GO:0005975">
    <property type="term" value="P:carbohydrate metabolic process"/>
    <property type="evidence" value="ECO:0007669"/>
    <property type="project" value="InterPro"/>
</dbReference>
<evidence type="ECO:0000256" key="8">
    <source>
        <dbReference type="ARBA" id="ARBA00023306"/>
    </source>
</evidence>
<dbReference type="GO" id="GO:0008360">
    <property type="term" value="P:regulation of cell shape"/>
    <property type="evidence" value="ECO:0007669"/>
    <property type="project" value="UniProtKB-KW"/>
</dbReference>
<gene>
    <name evidence="10 13" type="primary">murG</name>
    <name evidence="13" type="ORF">D0C36_07065</name>
</gene>
<accession>A0A372NZF3</accession>
<proteinExistence type="inferred from homology"/>
<evidence type="ECO:0000259" key="12">
    <source>
        <dbReference type="Pfam" id="PF04101"/>
    </source>
</evidence>
<feature type="binding site" evidence="10">
    <location>
        <position position="146"/>
    </location>
    <ligand>
        <name>UDP-N-acetyl-alpha-D-glucosamine</name>
        <dbReference type="ChEBI" id="CHEBI:57705"/>
    </ligand>
</feature>
<dbReference type="PANTHER" id="PTHR21015">
    <property type="entry name" value="UDP-N-ACETYLGLUCOSAMINE--N-ACETYLMURAMYL-(PENTAPEPTIDE) PYROPHOSPHORYL-UNDECAPRENOL N-ACETYLGLUCOSAMINE TRANSFERASE 1"/>
    <property type="match status" value="1"/>
</dbReference>
<evidence type="ECO:0000256" key="3">
    <source>
        <dbReference type="ARBA" id="ARBA00022676"/>
    </source>
</evidence>
<organism evidence="13 14">
    <name type="scientific">Mucilaginibacter conchicola</name>
    <dbReference type="NCBI Taxonomy" id="2303333"/>
    <lineage>
        <taxon>Bacteria</taxon>
        <taxon>Pseudomonadati</taxon>
        <taxon>Bacteroidota</taxon>
        <taxon>Sphingobacteriia</taxon>
        <taxon>Sphingobacteriales</taxon>
        <taxon>Sphingobacteriaceae</taxon>
        <taxon>Mucilaginibacter</taxon>
    </lineage>
</organism>
<keyword evidence="9 10" id="KW-0961">Cell wall biogenesis/degradation</keyword>
<dbReference type="Pfam" id="PF03033">
    <property type="entry name" value="Glyco_transf_28"/>
    <property type="match status" value="1"/>
</dbReference>
<dbReference type="GO" id="GO:0050511">
    <property type="term" value="F:undecaprenyldiphospho-muramoylpentapeptide beta-N-acetylglucosaminyltransferase activity"/>
    <property type="evidence" value="ECO:0007669"/>
    <property type="project" value="UniProtKB-UniRule"/>
</dbReference>
<dbReference type="GO" id="GO:0071555">
    <property type="term" value="P:cell wall organization"/>
    <property type="evidence" value="ECO:0007669"/>
    <property type="project" value="UniProtKB-KW"/>
</dbReference>
<dbReference type="GO" id="GO:0009252">
    <property type="term" value="P:peptidoglycan biosynthetic process"/>
    <property type="evidence" value="ECO:0007669"/>
    <property type="project" value="UniProtKB-UniRule"/>
</dbReference>
<dbReference type="InterPro" id="IPR007235">
    <property type="entry name" value="Glyco_trans_28_C"/>
</dbReference>
<evidence type="ECO:0000256" key="10">
    <source>
        <dbReference type="HAMAP-Rule" id="MF_00033"/>
    </source>
</evidence>
<evidence type="ECO:0000256" key="7">
    <source>
        <dbReference type="ARBA" id="ARBA00023136"/>
    </source>
</evidence>
<feature type="binding site" evidence="10">
    <location>
        <position position="219"/>
    </location>
    <ligand>
        <name>UDP-N-acetyl-alpha-D-glucosamine</name>
        <dbReference type="ChEBI" id="CHEBI:57705"/>
    </ligand>
</feature>
<dbReference type="InterPro" id="IPR004276">
    <property type="entry name" value="GlycoTrans_28_N"/>
</dbReference>
<comment type="subcellular location">
    <subcellularLocation>
        <location evidence="10">Cell membrane</location>
        <topology evidence="10">Peripheral membrane protein</topology>
        <orientation evidence="10">Cytoplasmic side</orientation>
    </subcellularLocation>
</comment>
<dbReference type="PANTHER" id="PTHR21015:SF22">
    <property type="entry name" value="GLYCOSYLTRANSFERASE"/>
    <property type="match status" value="1"/>
</dbReference>
<keyword evidence="5 10" id="KW-0133">Cell shape</keyword>
<keyword evidence="3 10" id="KW-0328">Glycosyltransferase</keyword>
<name>A0A372NZF3_9SPHI</name>
<evidence type="ECO:0000313" key="14">
    <source>
        <dbReference type="Proteomes" id="UP000264217"/>
    </source>
</evidence>
<feature type="binding site" evidence="10">
    <location>
        <position position="187"/>
    </location>
    <ligand>
        <name>UDP-N-acetyl-alpha-D-glucosamine</name>
        <dbReference type="ChEBI" id="CHEBI:57705"/>
    </ligand>
</feature>
<comment type="similarity">
    <text evidence="10">Belongs to the glycosyltransferase 28 family. MurG subfamily.</text>
</comment>
<dbReference type="EC" id="2.4.1.227" evidence="10"/>
<keyword evidence="14" id="KW-1185">Reference proteome</keyword>
<dbReference type="InterPro" id="IPR006009">
    <property type="entry name" value="GlcNAc_MurG"/>
</dbReference>
<reference evidence="13 14" key="1">
    <citation type="submission" date="2018-08" db="EMBL/GenBank/DDBJ databases">
        <title>Mucilaginibacter sp. MYSH2.</title>
        <authorList>
            <person name="Seo T."/>
        </authorList>
    </citation>
    <scope>NUCLEOTIDE SEQUENCE [LARGE SCALE GENOMIC DNA]</scope>
    <source>
        <strain evidence="13 14">MYSH2</strain>
    </source>
</reference>
<evidence type="ECO:0000256" key="2">
    <source>
        <dbReference type="ARBA" id="ARBA00022618"/>
    </source>
</evidence>
<evidence type="ECO:0000256" key="9">
    <source>
        <dbReference type="ARBA" id="ARBA00023316"/>
    </source>
</evidence>
<feature type="domain" description="Glycosyltransferase family 28 N-terminal" evidence="11">
    <location>
        <begin position="25"/>
        <end position="164"/>
    </location>
</feature>
<dbReference type="SUPFAM" id="SSF53756">
    <property type="entry name" value="UDP-Glycosyltransferase/glycogen phosphorylase"/>
    <property type="match status" value="1"/>
</dbReference>
<dbReference type="OrthoDB" id="9808936at2"/>
<dbReference type="GO" id="GO:0051991">
    <property type="term" value="F:UDP-N-acetyl-D-glucosamine:N-acetylmuramoyl-L-alanyl-D-glutamyl-meso-2,6-diaminopimelyl-D-alanyl-D-alanine-diphosphoundecaprenol 4-beta-N-acetylglucosaminlytransferase activity"/>
    <property type="evidence" value="ECO:0007669"/>
    <property type="project" value="RHEA"/>
</dbReference>
<evidence type="ECO:0000256" key="6">
    <source>
        <dbReference type="ARBA" id="ARBA00022984"/>
    </source>
</evidence>
<feature type="domain" description="Glycosyl transferase family 28 C-terminal" evidence="12">
    <location>
        <begin position="212"/>
        <end position="368"/>
    </location>
</feature>
<dbReference type="UniPathway" id="UPA00219"/>
<dbReference type="GO" id="GO:0005886">
    <property type="term" value="C:plasma membrane"/>
    <property type="evidence" value="ECO:0007669"/>
    <property type="project" value="UniProtKB-SubCell"/>
</dbReference>
<keyword evidence="4 10" id="KW-0808">Transferase</keyword>
<comment type="caution">
    <text evidence="10">Lacks conserved residue(s) required for the propagation of feature annotation.</text>
</comment>
<comment type="pathway">
    <text evidence="10">Cell wall biogenesis; peptidoglycan biosynthesis.</text>
</comment>
<dbReference type="NCBIfam" id="TIGR01133">
    <property type="entry name" value="murG"/>
    <property type="match status" value="1"/>
</dbReference>
<feature type="binding site" evidence="10">
    <location>
        <begin position="32"/>
        <end position="34"/>
    </location>
    <ligand>
        <name>UDP-N-acetyl-alpha-D-glucosamine</name>
        <dbReference type="ChEBI" id="CHEBI:57705"/>
    </ligand>
</feature>
<dbReference type="GO" id="GO:0051301">
    <property type="term" value="P:cell division"/>
    <property type="evidence" value="ECO:0007669"/>
    <property type="project" value="UniProtKB-KW"/>
</dbReference>
<sequence>MSINSENTASQKLPLQGVGGRPLRIIISGGGTGGHIFPAVSIANALKKLDPDTEILFVGANGRMEMEKVPAAGYKIIGLDISGIQRKAIWKNVMFPVKLLRSVRKALQIIKDFKPDAAVGVGGFASGPLLYAASLKGIPTLIQEQNSYAGITNKWLGAKAKKICVAFDGMEKFFPFEKIIKTGNPIRKESVNIAGKHMQALELYKLSSFKKTILITGGSLGARTLNNSIMAGLDKIIAADVQVIWQTGKFYYQSVLQQLGPDKHPDICVVEFLNRMDLAYAAADVVISRAGAGTIAELCVIKKPVILVPSPNVAEDHQTKNALALVEEQAAIFVADRDAEARLVDKALELLNDNDLQKTLSNNIGKLALPDADEVIAKEVIQITNNN</sequence>
<keyword evidence="1 10" id="KW-1003">Cell membrane</keyword>
<comment type="catalytic activity">
    <reaction evidence="10">
        <text>di-trans,octa-cis-undecaprenyl diphospho-N-acetyl-alpha-D-muramoyl-L-alanyl-D-glutamyl-meso-2,6-diaminopimeloyl-D-alanyl-D-alanine + UDP-N-acetyl-alpha-D-glucosamine = di-trans,octa-cis-undecaprenyl diphospho-[N-acetyl-alpha-D-glucosaminyl-(1-&gt;4)]-N-acetyl-alpha-D-muramoyl-L-alanyl-D-glutamyl-meso-2,6-diaminopimeloyl-D-alanyl-D-alanine + UDP + H(+)</text>
        <dbReference type="Rhea" id="RHEA:31227"/>
        <dbReference type="ChEBI" id="CHEBI:15378"/>
        <dbReference type="ChEBI" id="CHEBI:57705"/>
        <dbReference type="ChEBI" id="CHEBI:58223"/>
        <dbReference type="ChEBI" id="CHEBI:61387"/>
        <dbReference type="ChEBI" id="CHEBI:61388"/>
        <dbReference type="EC" id="2.4.1.227"/>
    </reaction>
</comment>
<comment type="caution">
    <text evidence="13">The sequence shown here is derived from an EMBL/GenBank/DDBJ whole genome shotgun (WGS) entry which is preliminary data.</text>
</comment>
<keyword evidence="2 10" id="KW-0132">Cell division</keyword>
<dbReference type="Proteomes" id="UP000264217">
    <property type="component" value="Unassembled WGS sequence"/>
</dbReference>
<dbReference type="EMBL" id="QWDC01000001">
    <property type="protein sequence ID" value="RFZ95281.1"/>
    <property type="molecule type" value="Genomic_DNA"/>
</dbReference>
<dbReference type="CDD" id="cd03785">
    <property type="entry name" value="GT28_MurG"/>
    <property type="match status" value="1"/>
</dbReference>
<evidence type="ECO:0000256" key="5">
    <source>
        <dbReference type="ARBA" id="ARBA00022960"/>
    </source>
</evidence>
<dbReference type="Gene3D" id="3.40.50.2000">
    <property type="entry name" value="Glycogen Phosphorylase B"/>
    <property type="match status" value="2"/>
</dbReference>
<dbReference type="AlphaFoldDB" id="A0A372NZF3"/>
<protein>
    <recommendedName>
        <fullName evidence="10">UDP-N-acetylglucosamine--N-acetylmuramyl-(pentapeptide) pyrophosphoryl-undecaprenol N-acetylglucosamine transferase</fullName>
        <ecNumber evidence="10">2.4.1.227</ecNumber>
    </recommendedName>
    <alternativeName>
        <fullName evidence="10">Undecaprenyl-PP-MurNAc-pentapeptide-UDPGlcNAc GlcNAc transferase</fullName>
    </alternativeName>
</protein>
<evidence type="ECO:0000259" key="11">
    <source>
        <dbReference type="Pfam" id="PF03033"/>
    </source>
</evidence>
<dbReference type="HAMAP" id="MF_00033">
    <property type="entry name" value="MurG"/>
    <property type="match status" value="1"/>
</dbReference>